<dbReference type="PANTHER" id="PTHR43798:SF31">
    <property type="entry name" value="AB HYDROLASE SUPERFAMILY PROTEIN YCLE"/>
    <property type="match status" value="1"/>
</dbReference>
<name>A0ABT9YZ58_9BACI</name>
<reference evidence="3 4" key="1">
    <citation type="submission" date="2023-07" db="EMBL/GenBank/DDBJ databases">
        <title>Genomic Encyclopedia of Type Strains, Phase IV (KMG-IV): sequencing the most valuable type-strain genomes for metagenomic binning, comparative biology and taxonomic classification.</title>
        <authorList>
            <person name="Goeker M."/>
        </authorList>
    </citation>
    <scope>NUCLEOTIDE SEQUENCE [LARGE SCALE GENOMIC DNA]</scope>
    <source>
        <strain evidence="3 4">DSM 17723</strain>
    </source>
</reference>
<dbReference type="InterPro" id="IPR029058">
    <property type="entry name" value="AB_hydrolase_fold"/>
</dbReference>
<gene>
    <name evidence="3" type="ORF">J2S02_001608</name>
</gene>
<dbReference type="PRINTS" id="PR00111">
    <property type="entry name" value="ABHYDROLASE"/>
</dbReference>
<proteinExistence type="predicted"/>
<comment type="caution">
    <text evidence="3">The sequence shown here is derived from an EMBL/GenBank/DDBJ whole genome shotgun (WGS) entry which is preliminary data.</text>
</comment>
<protein>
    <submittedName>
        <fullName evidence="3">Pimeloyl-ACP methyl ester carboxylesterase</fullName>
    </submittedName>
</protein>
<dbReference type="RefSeq" id="WP_095302682.1">
    <property type="nucleotide sequence ID" value="NZ_CADEPK010000126.1"/>
</dbReference>
<accession>A0ABT9YZ58</accession>
<dbReference type="Proteomes" id="UP001232245">
    <property type="component" value="Unassembled WGS sequence"/>
</dbReference>
<dbReference type="Gene3D" id="3.40.50.1820">
    <property type="entry name" value="alpha/beta hydrolase"/>
    <property type="match status" value="1"/>
</dbReference>
<organism evidence="3 4">
    <name type="scientific">Metabacillus niabensis</name>
    <dbReference type="NCBI Taxonomy" id="324854"/>
    <lineage>
        <taxon>Bacteria</taxon>
        <taxon>Bacillati</taxon>
        <taxon>Bacillota</taxon>
        <taxon>Bacilli</taxon>
        <taxon>Bacillales</taxon>
        <taxon>Bacillaceae</taxon>
        <taxon>Metabacillus</taxon>
    </lineage>
</organism>
<evidence type="ECO:0000313" key="4">
    <source>
        <dbReference type="Proteomes" id="UP001232245"/>
    </source>
</evidence>
<dbReference type="SUPFAM" id="SSF53474">
    <property type="entry name" value="alpha/beta-Hydrolases"/>
    <property type="match status" value="1"/>
</dbReference>
<sequence>MTNFAYIDGKKIAYDDIGSGIPIVFIHPPGMGRYVFHYQYRLQKKFRVIFPDLSGHGDSDRLHEHENLIVEYGNEIISLLDTLHISTAVICGYSAGGTIAQYLATHFQDRVKGLILFGGYPVVYNTLLAIEHKLGFYMAENHPNLYATILAKSHTKNKTVRKLLIKHMKKSQKEIWARYYEEVLHTNFYDEVDKLTMPILLIYGTRSDVFNRYNRIFRKKNKRIRIVFFKRTNHQTLTKRWTLANEEITRFCNRIMIKK</sequence>
<keyword evidence="4" id="KW-1185">Reference proteome</keyword>
<keyword evidence="1" id="KW-0378">Hydrolase</keyword>
<dbReference type="Pfam" id="PF00561">
    <property type="entry name" value="Abhydrolase_1"/>
    <property type="match status" value="1"/>
</dbReference>
<dbReference type="EMBL" id="JAUSTZ010000002">
    <property type="protein sequence ID" value="MDQ0225279.1"/>
    <property type="molecule type" value="Genomic_DNA"/>
</dbReference>
<evidence type="ECO:0000259" key="2">
    <source>
        <dbReference type="Pfam" id="PF00561"/>
    </source>
</evidence>
<dbReference type="PANTHER" id="PTHR43798">
    <property type="entry name" value="MONOACYLGLYCEROL LIPASE"/>
    <property type="match status" value="1"/>
</dbReference>
<evidence type="ECO:0000256" key="1">
    <source>
        <dbReference type="ARBA" id="ARBA00022801"/>
    </source>
</evidence>
<evidence type="ECO:0000313" key="3">
    <source>
        <dbReference type="EMBL" id="MDQ0225279.1"/>
    </source>
</evidence>
<dbReference type="InterPro" id="IPR050266">
    <property type="entry name" value="AB_hydrolase_sf"/>
</dbReference>
<dbReference type="InterPro" id="IPR000073">
    <property type="entry name" value="AB_hydrolase_1"/>
</dbReference>
<feature type="domain" description="AB hydrolase-1" evidence="2">
    <location>
        <begin position="22"/>
        <end position="167"/>
    </location>
</feature>